<evidence type="ECO:0008006" key="4">
    <source>
        <dbReference type="Google" id="ProtNLM"/>
    </source>
</evidence>
<sequence>MNGMLATSAHGLENKMAFSQHRTHRSPLPTGAVPACRAPRKHKNVPLRSRRCRGIKAGALLGQNQTPCCSDGGGGLELRGTKAHAGEILHSYPGWTLTADGSLVMATVNEDAEGTYSCTPYNSYGTMGPSGPTRVVLQDPPSFSITPAEEYRRDAGRTLLIPCQGNAAAAAAAAAWRKAPEEKATRERREERQQRLSQRNREIRQTQFVLLCKMVLKSDLNLQSHLDGYKKPQMADGKQKGPDYLIRLNPSTFVSRCAGAEAHLNHAGQQALRTSTENNWLGNSLTGKRVMREGEDMREMSPGPESNLRPPPSGLRPQYTPAVSAVLTFNPGLSKLRLLLVIYPSHHNSGLHRRLTLCCRSCLMWRRLLSFQQQAGKLTSIQLMESMEIF</sequence>
<keyword evidence="3" id="KW-1185">Reference proteome</keyword>
<dbReference type="InterPro" id="IPR036179">
    <property type="entry name" value="Ig-like_dom_sf"/>
</dbReference>
<comment type="caution">
    <text evidence="2">The sequence shown here is derived from an EMBL/GenBank/DDBJ whole genome shotgun (WGS) entry which is preliminary data.</text>
</comment>
<dbReference type="SUPFAM" id="SSF48726">
    <property type="entry name" value="Immunoglobulin"/>
    <property type="match status" value="1"/>
</dbReference>
<gene>
    <name evidence="2" type="ORF">CCH79_00000692</name>
</gene>
<organism evidence="2 3">
    <name type="scientific">Gambusia affinis</name>
    <name type="common">Western mosquitofish</name>
    <name type="synonym">Heterandria affinis</name>
    <dbReference type="NCBI Taxonomy" id="33528"/>
    <lineage>
        <taxon>Eukaryota</taxon>
        <taxon>Metazoa</taxon>
        <taxon>Chordata</taxon>
        <taxon>Craniata</taxon>
        <taxon>Vertebrata</taxon>
        <taxon>Euteleostomi</taxon>
        <taxon>Actinopterygii</taxon>
        <taxon>Neopterygii</taxon>
        <taxon>Teleostei</taxon>
        <taxon>Neoteleostei</taxon>
        <taxon>Acanthomorphata</taxon>
        <taxon>Ovalentaria</taxon>
        <taxon>Atherinomorphae</taxon>
        <taxon>Cyprinodontiformes</taxon>
        <taxon>Poeciliidae</taxon>
        <taxon>Poeciliinae</taxon>
        <taxon>Gambusia</taxon>
    </lineage>
</organism>
<protein>
    <recommendedName>
        <fullName evidence="4">Ig-like domain-containing protein</fullName>
    </recommendedName>
</protein>
<proteinExistence type="predicted"/>
<dbReference type="AlphaFoldDB" id="A0A315VSU9"/>
<feature type="region of interest" description="Disordered" evidence="1">
    <location>
        <begin position="292"/>
        <end position="313"/>
    </location>
</feature>
<evidence type="ECO:0000256" key="1">
    <source>
        <dbReference type="SAM" id="MobiDB-lite"/>
    </source>
</evidence>
<evidence type="ECO:0000313" key="2">
    <source>
        <dbReference type="EMBL" id="PWA26652.1"/>
    </source>
</evidence>
<name>A0A315VSU9_GAMAF</name>
<evidence type="ECO:0000313" key="3">
    <source>
        <dbReference type="Proteomes" id="UP000250572"/>
    </source>
</evidence>
<feature type="region of interest" description="Disordered" evidence="1">
    <location>
        <begin position="22"/>
        <end position="44"/>
    </location>
</feature>
<dbReference type="Proteomes" id="UP000250572">
    <property type="component" value="Unassembled WGS sequence"/>
</dbReference>
<accession>A0A315VSU9</accession>
<reference evidence="2 3" key="1">
    <citation type="journal article" date="2018" name="G3 (Bethesda)">
        <title>A High-Quality Reference Genome for the Invasive Mosquitofish Gambusia affinis Using a Chicago Library.</title>
        <authorList>
            <person name="Hoffberg S.L."/>
            <person name="Troendle N.J."/>
            <person name="Glenn T.C."/>
            <person name="Mahmud O."/>
            <person name="Louha S."/>
            <person name="Chalopin D."/>
            <person name="Bennetzen J.L."/>
            <person name="Mauricio R."/>
        </authorList>
    </citation>
    <scope>NUCLEOTIDE SEQUENCE [LARGE SCALE GENOMIC DNA]</scope>
    <source>
        <strain evidence="2">NE01/NJP1002.9</strain>
        <tissue evidence="2">Muscle</tissue>
    </source>
</reference>
<feature type="region of interest" description="Disordered" evidence="1">
    <location>
        <begin position="178"/>
        <end position="198"/>
    </location>
</feature>
<dbReference type="EMBL" id="NHOQ01001156">
    <property type="protein sequence ID" value="PWA26652.1"/>
    <property type="molecule type" value="Genomic_DNA"/>
</dbReference>